<evidence type="ECO:0000256" key="1">
    <source>
        <dbReference type="ARBA" id="ARBA00009740"/>
    </source>
</evidence>
<keyword evidence="4" id="KW-1185">Reference proteome</keyword>
<dbReference type="KEGG" id="psco:LY89DRAFT_731759"/>
<feature type="signal peptide" evidence="2">
    <location>
        <begin position="1"/>
        <end position="21"/>
    </location>
</feature>
<dbReference type="InParanoid" id="A0A194XGV2"/>
<comment type="similarity">
    <text evidence="1">Belongs to the OBAP family.</text>
</comment>
<name>A0A194XGV2_MOLSC</name>
<dbReference type="PANTHER" id="PTHR31360">
    <property type="match status" value="1"/>
</dbReference>
<reference evidence="3 4" key="1">
    <citation type="submission" date="2015-10" db="EMBL/GenBank/DDBJ databases">
        <title>Full genome of DAOMC 229536 Phialocephala scopiformis, a fungal endophyte of spruce producing the potent anti-insectan compound rugulosin.</title>
        <authorList>
            <consortium name="DOE Joint Genome Institute"/>
            <person name="Walker A.K."/>
            <person name="Frasz S.L."/>
            <person name="Seifert K.A."/>
            <person name="Miller J.D."/>
            <person name="Mondo S.J."/>
            <person name="Labutti K."/>
            <person name="Lipzen A."/>
            <person name="Dockter R."/>
            <person name="Kennedy M."/>
            <person name="Grigoriev I.V."/>
            <person name="Spatafora J.W."/>
        </authorList>
    </citation>
    <scope>NUCLEOTIDE SEQUENCE [LARGE SCALE GENOMIC DNA]</scope>
    <source>
        <strain evidence="3 4">CBS 120377</strain>
    </source>
</reference>
<dbReference type="RefSeq" id="XP_018073714.1">
    <property type="nucleotide sequence ID" value="XM_018219610.1"/>
</dbReference>
<dbReference type="OrthoDB" id="1901244at2759"/>
<evidence type="ECO:0000256" key="2">
    <source>
        <dbReference type="SAM" id="SignalP"/>
    </source>
</evidence>
<dbReference type="InterPro" id="IPR010686">
    <property type="entry name" value="OBAP-like"/>
</dbReference>
<dbReference type="PANTHER" id="PTHR31360:SF0">
    <property type="entry name" value="OIL BODY-ASSOCIATED PROTEIN 1B"/>
    <property type="match status" value="1"/>
</dbReference>
<proteinExistence type="inferred from homology"/>
<keyword evidence="2" id="KW-0732">Signal</keyword>
<dbReference type="Pfam" id="PF06884">
    <property type="entry name" value="DUF1264"/>
    <property type="match status" value="1"/>
</dbReference>
<gene>
    <name evidence="3" type="ORF">LY89DRAFT_731759</name>
</gene>
<dbReference type="GeneID" id="28829336"/>
<evidence type="ECO:0000313" key="3">
    <source>
        <dbReference type="EMBL" id="KUJ19359.1"/>
    </source>
</evidence>
<dbReference type="EMBL" id="KQ947411">
    <property type="protein sequence ID" value="KUJ19359.1"/>
    <property type="molecule type" value="Genomic_DNA"/>
</dbReference>
<accession>A0A194XGV2</accession>
<protein>
    <submittedName>
        <fullName evidence="3">DUF1264-domain-containing protein</fullName>
    </submittedName>
</protein>
<sequence length="230" mass="25063">MQITFASLVSVLGVFAPFSFAALPFGNIGPEGSVLFLNGFHFLSGNASAEISANHYCTILSDDFLQCTVYTTGTTPEHLAGIEYIISPTLFATLSFEERQLWHSHAYEVTSGFLIEPHMPASVDLAIMGDVLVGTYGKTAHTWRFDAVNKTVPEGIPELVMGYTQDGQITPDFVTQRDELFEVNSTEIREQRANITAPPILPGADSWQLGFVLTYGLVNTTNDTVFPSSG</sequence>
<organism evidence="3 4">
    <name type="scientific">Mollisia scopiformis</name>
    <name type="common">Conifer needle endophyte fungus</name>
    <name type="synonym">Phialocephala scopiformis</name>
    <dbReference type="NCBI Taxonomy" id="149040"/>
    <lineage>
        <taxon>Eukaryota</taxon>
        <taxon>Fungi</taxon>
        <taxon>Dikarya</taxon>
        <taxon>Ascomycota</taxon>
        <taxon>Pezizomycotina</taxon>
        <taxon>Leotiomycetes</taxon>
        <taxon>Helotiales</taxon>
        <taxon>Mollisiaceae</taxon>
        <taxon>Mollisia</taxon>
    </lineage>
</organism>
<dbReference type="Proteomes" id="UP000070700">
    <property type="component" value="Unassembled WGS sequence"/>
</dbReference>
<dbReference type="AlphaFoldDB" id="A0A194XGV2"/>
<evidence type="ECO:0000313" key="4">
    <source>
        <dbReference type="Proteomes" id="UP000070700"/>
    </source>
</evidence>
<feature type="chain" id="PRO_5008268228" evidence="2">
    <location>
        <begin position="22"/>
        <end position="230"/>
    </location>
</feature>